<proteinExistence type="predicted"/>
<dbReference type="OrthoDB" id="118064at2157"/>
<dbReference type="HOGENOM" id="CLU_048988_0_0_2"/>
<dbReference type="Proteomes" id="UP000006565">
    <property type="component" value="Chromosome"/>
</dbReference>
<evidence type="ECO:0000313" key="1">
    <source>
        <dbReference type="EMBL" id="ADN36907.1"/>
    </source>
</evidence>
<dbReference type="eggNOG" id="arCOG03906">
    <property type="taxonomic scope" value="Archaea"/>
</dbReference>
<dbReference type="RefSeq" id="WP_013330084.1">
    <property type="nucleotide sequence ID" value="NC_014507.1"/>
</dbReference>
<dbReference type="AlphaFoldDB" id="E1RK94"/>
<dbReference type="EMBL" id="CP002117">
    <property type="protein sequence ID" value="ADN36907.1"/>
    <property type="molecule type" value="Genomic_DNA"/>
</dbReference>
<evidence type="ECO:0000313" key="2">
    <source>
        <dbReference type="Proteomes" id="UP000006565"/>
    </source>
</evidence>
<name>E1RK94_METP4</name>
<reference evidence="1 2" key="1">
    <citation type="journal article" date="2010" name="Stand. Genomic Sci.">
        <title>Complete genome sequence of Methanoplanus petrolearius type strain (SEBR 4847).</title>
        <authorList>
            <person name="Brambilla E."/>
            <person name="Djao O.D."/>
            <person name="Daligault H."/>
            <person name="Lapidus A."/>
            <person name="Lucas S."/>
            <person name="Hammon N."/>
            <person name="Nolan M."/>
            <person name="Tice H."/>
            <person name="Cheng J.F."/>
            <person name="Han C."/>
            <person name="Tapia R."/>
            <person name="Goodwin L."/>
            <person name="Pitluck S."/>
            <person name="Liolios K."/>
            <person name="Ivanova N."/>
            <person name="Mavromatis K."/>
            <person name="Mikhailova N."/>
            <person name="Pati A."/>
            <person name="Chen A."/>
            <person name="Palaniappan K."/>
            <person name="Land M."/>
            <person name="Hauser L."/>
            <person name="Chang Y.J."/>
            <person name="Jeffries C.D."/>
            <person name="Rohde M."/>
            <person name="Spring S."/>
            <person name="Sikorski J."/>
            <person name="Goker M."/>
            <person name="Woyke T."/>
            <person name="Bristow J."/>
            <person name="Eisen J.A."/>
            <person name="Markowitz V."/>
            <person name="Hugenholtz P."/>
            <person name="Kyrpides N.C."/>
            <person name="Klenk H.P."/>
        </authorList>
    </citation>
    <scope>NUCLEOTIDE SEQUENCE [LARGE SCALE GENOMIC DNA]</scope>
    <source>
        <strain evidence="2">DSM 11571 / OCM 486 / SEBR 4847</strain>
    </source>
</reference>
<dbReference type="KEGG" id="mpi:Mpet_2159"/>
<organism evidence="1 2">
    <name type="scientific">Methanolacinia petrolearia (strain DSM 11571 / OCM 486 / SEBR 4847)</name>
    <name type="common">Methanoplanus petrolearius</name>
    <dbReference type="NCBI Taxonomy" id="679926"/>
    <lineage>
        <taxon>Archaea</taxon>
        <taxon>Methanobacteriati</taxon>
        <taxon>Methanobacteriota</taxon>
        <taxon>Stenosarchaea group</taxon>
        <taxon>Methanomicrobia</taxon>
        <taxon>Methanomicrobiales</taxon>
        <taxon>Methanomicrobiaceae</taxon>
        <taxon>Methanolacinia</taxon>
    </lineage>
</organism>
<dbReference type="InterPro" id="IPR036179">
    <property type="entry name" value="Ig-like_dom_sf"/>
</dbReference>
<protein>
    <recommendedName>
        <fullName evidence="3">DUF3821 domain-containing protein</fullName>
    </recommendedName>
</protein>
<keyword evidence="2" id="KW-1185">Reference proteome</keyword>
<gene>
    <name evidence="1" type="ordered locus">Mpet_2159</name>
</gene>
<sequence length="334" mass="35822" precursor="true">MNSKIISLLIISAAIFCVICPAQAEADAGQSEQITITALGDGSYYNGEVITFSGTDTESDYVYLFITGPNLNADGAKLDDPGTAAISGNEGTFARAVVDSDDTWEYELVGSRNFDAGSYTIYAVTEPKNKEDLSSGEYDTVSIIIKKPFITVQLSEPVIKRGEELTITGSAEGNPHFVAVWVLGYDYWNGAETGSMVTVVPEDDSSYEYVLSGDETAKMEDGEYYVVVQHSMYNDEFNVVTEPASSGDGVIVTGIATVDQKSTGDSFYISGKYALRGADAAEALIDEINSADIDDTYTMCTFKVEGQSGSYQSDSNTDNSIFAAIGNFFDGIFG</sequence>
<dbReference type="GeneID" id="25395012"/>
<accession>E1RK94</accession>
<dbReference type="SUPFAM" id="SSF48726">
    <property type="entry name" value="Immunoglobulin"/>
    <property type="match status" value="1"/>
</dbReference>
<dbReference type="STRING" id="679926.Mpet_2159"/>
<evidence type="ECO:0008006" key="3">
    <source>
        <dbReference type="Google" id="ProtNLM"/>
    </source>
</evidence>